<comment type="caution">
    <text evidence="1">The sequence shown here is derived from an EMBL/GenBank/DDBJ whole genome shotgun (WGS) entry which is preliminary data.</text>
</comment>
<accession>A0A448TEX8</accession>
<reference evidence="1 2" key="1">
    <citation type="submission" date="2018-06" db="EMBL/GenBank/DDBJ databases">
        <authorList>
            <consortium name="Pathogen Informatics"/>
            <person name="Doyle S."/>
        </authorList>
    </citation>
    <scope>NUCLEOTIDE SEQUENCE [LARGE SCALE GENOMIC DNA]</scope>
    <source>
        <strain evidence="1 2">NCTC10254</strain>
    </source>
</reference>
<organism evidence="1 2">
    <name type="scientific">Corynebacterium matruchotii</name>
    <dbReference type="NCBI Taxonomy" id="43768"/>
    <lineage>
        <taxon>Bacteria</taxon>
        <taxon>Bacillati</taxon>
        <taxon>Actinomycetota</taxon>
        <taxon>Actinomycetes</taxon>
        <taxon>Mycobacteriales</taxon>
        <taxon>Corynebacteriaceae</taxon>
        <taxon>Corynebacterium</taxon>
    </lineage>
</organism>
<dbReference type="EMBL" id="UARK01000033">
    <property type="protein sequence ID" value="SPW33209.1"/>
    <property type="molecule type" value="Genomic_DNA"/>
</dbReference>
<dbReference type="Proteomes" id="UP000249886">
    <property type="component" value="Unassembled WGS sequence"/>
</dbReference>
<evidence type="ECO:0000313" key="1">
    <source>
        <dbReference type="EMBL" id="SPW33209.1"/>
    </source>
</evidence>
<dbReference type="AlphaFoldDB" id="A0A448TEX8"/>
<dbReference type="RefSeq" id="WP_005523399.1">
    <property type="nucleotide sequence ID" value="NZ_CAJPQJ010000001.1"/>
</dbReference>
<name>A0A448TEX8_9CORY</name>
<dbReference type="GeneID" id="84575039"/>
<proteinExistence type="predicted"/>
<evidence type="ECO:0000313" key="2">
    <source>
        <dbReference type="Proteomes" id="UP000249886"/>
    </source>
</evidence>
<gene>
    <name evidence="1" type="ORF">NCTC10254_02354</name>
</gene>
<sequence length="97" mass="10706">MLSWIVLIVLMGLFGVVFFAIFASVFGRGEQVPPMDNTVNVNAANLAAIKDNNLDEIKFATVLRGYRQDQVDVVIDALLTEIAQLRKQVAEINSTPQ</sequence>
<protein>
    <submittedName>
        <fullName evidence="1">Putative secreted protein</fullName>
    </submittedName>
</protein>